<evidence type="ECO:0000256" key="4">
    <source>
        <dbReference type="ARBA" id="ARBA00023127"/>
    </source>
</evidence>
<dbReference type="InterPro" id="IPR006671">
    <property type="entry name" value="Cyclin_N"/>
</dbReference>
<accession>A0AAN9FGN3</accession>
<dbReference type="GO" id="GO:0016538">
    <property type="term" value="F:cyclin-dependent protein serine/threonine kinase regulator activity"/>
    <property type="evidence" value="ECO:0007669"/>
    <property type="project" value="InterPro"/>
</dbReference>
<evidence type="ECO:0000256" key="1">
    <source>
        <dbReference type="ARBA" id="ARBA00006955"/>
    </source>
</evidence>
<evidence type="ECO:0000256" key="5">
    <source>
        <dbReference type="ARBA" id="ARBA00023306"/>
    </source>
</evidence>
<dbReference type="SMART" id="SM00385">
    <property type="entry name" value="CYCLIN"/>
    <property type="match status" value="2"/>
</dbReference>
<comment type="caution">
    <text evidence="10">The sequence shown here is derived from an EMBL/GenBank/DDBJ whole genome shotgun (WGS) entry which is preliminary data.</text>
</comment>
<dbReference type="SMART" id="SM01332">
    <property type="entry name" value="Cyclin_C"/>
    <property type="match status" value="1"/>
</dbReference>
<dbReference type="AlphaFoldDB" id="A0AAN9FGN3"/>
<dbReference type="GO" id="GO:0044772">
    <property type="term" value="P:mitotic cell cycle phase transition"/>
    <property type="evidence" value="ECO:0007669"/>
    <property type="project" value="InterPro"/>
</dbReference>
<feature type="domain" description="Cyclin-like" evidence="8">
    <location>
        <begin position="45"/>
        <end position="133"/>
    </location>
</feature>
<keyword evidence="5" id="KW-0131">Cell cycle</keyword>
<sequence length="300" mass="34633">MEQDSLLIDEGEYDESLYEFYRLDECRNILGENKIDADMWSNMIDKLIKTHHDLQTLSQETLYLCVNMLHRFLSKTNYTLDHDDFELVALTSLMLASKYEEVDSPLCVYDIEYLTEFSFSTQEICDMEIVILKKLDWVLTVTTPNDFIHRNMRVLSLLSHSHDDDDDKMMENMVNFLSELSLTHYPIVGCYKPSLIAASAAYGARIVLGRLPHWNKTLTCYTGYSKNELSCCTKVMLQLCIAACRQDHMNLLNKFSSVARVVLQQFSNRSDLRSFFKKSVSESRLIKSSVGHSNRGLFGC</sequence>
<evidence type="ECO:0000256" key="2">
    <source>
        <dbReference type="ARBA" id="ARBA00011177"/>
    </source>
</evidence>
<proteinExistence type="inferred from homology"/>
<evidence type="ECO:0000256" key="7">
    <source>
        <dbReference type="RuleBase" id="RU000383"/>
    </source>
</evidence>
<dbReference type="InterPro" id="IPR039361">
    <property type="entry name" value="Cyclin"/>
</dbReference>
<dbReference type="Pfam" id="PF02984">
    <property type="entry name" value="Cyclin_C"/>
    <property type="match status" value="1"/>
</dbReference>
<gene>
    <name evidence="10" type="ORF">RIF29_13965</name>
</gene>
<dbReference type="GO" id="GO:0051301">
    <property type="term" value="P:cell division"/>
    <property type="evidence" value="ECO:0007669"/>
    <property type="project" value="UniProtKB-KW"/>
</dbReference>
<feature type="domain" description="Cyclin-like" evidence="8">
    <location>
        <begin position="146"/>
        <end position="238"/>
    </location>
</feature>
<evidence type="ECO:0000259" key="9">
    <source>
        <dbReference type="SMART" id="SM01332"/>
    </source>
</evidence>
<dbReference type="InterPro" id="IPR004367">
    <property type="entry name" value="Cyclin_C-dom"/>
</dbReference>
<protein>
    <recommendedName>
        <fullName evidence="6">B-like cyclin</fullName>
    </recommendedName>
</protein>
<dbReference type="PIRSF" id="PIRSF001771">
    <property type="entry name" value="Cyclin_A_B_D_E"/>
    <property type="match status" value="1"/>
</dbReference>
<dbReference type="InterPro" id="IPR036915">
    <property type="entry name" value="Cyclin-like_sf"/>
</dbReference>
<keyword evidence="4 7" id="KW-0195">Cyclin</keyword>
<evidence type="ECO:0000256" key="3">
    <source>
        <dbReference type="ARBA" id="ARBA00022618"/>
    </source>
</evidence>
<dbReference type="InterPro" id="IPR046965">
    <property type="entry name" value="Cyclin_A/B-like"/>
</dbReference>
<dbReference type="EMBL" id="JAYWIO010000003">
    <property type="protein sequence ID" value="KAK7272923.1"/>
    <property type="molecule type" value="Genomic_DNA"/>
</dbReference>
<reference evidence="10 11" key="1">
    <citation type="submission" date="2024-01" db="EMBL/GenBank/DDBJ databases">
        <title>The genomes of 5 underutilized Papilionoideae crops provide insights into root nodulation and disease resistanc.</title>
        <authorList>
            <person name="Yuan L."/>
        </authorList>
    </citation>
    <scope>NUCLEOTIDE SEQUENCE [LARGE SCALE GENOMIC DNA]</scope>
    <source>
        <strain evidence="10">ZHUSHIDOU_FW_LH</strain>
        <tissue evidence="10">Leaf</tissue>
    </source>
</reference>
<evidence type="ECO:0000313" key="11">
    <source>
        <dbReference type="Proteomes" id="UP001372338"/>
    </source>
</evidence>
<evidence type="ECO:0000256" key="6">
    <source>
        <dbReference type="ARBA" id="ARBA00032263"/>
    </source>
</evidence>
<name>A0AAN9FGN3_CROPI</name>
<dbReference type="InterPro" id="IPR013763">
    <property type="entry name" value="Cyclin-like_dom"/>
</dbReference>
<dbReference type="SUPFAM" id="SSF47954">
    <property type="entry name" value="Cyclin-like"/>
    <property type="match status" value="2"/>
</dbReference>
<keyword evidence="3" id="KW-0132">Cell division</keyword>
<keyword evidence="11" id="KW-1185">Reference proteome</keyword>
<comment type="similarity">
    <text evidence="1">Belongs to the cyclin family. Cyclin AB subfamily.</text>
</comment>
<dbReference type="Proteomes" id="UP001372338">
    <property type="component" value="Unassembled WGS sequence"/>
</dbReference>
<dbReference type="Gene3D" id="1.10.472.10">
    <property type="entry name" value="Cyclin-like"/>
    <property type="match status" value="2"/>
</dbReference>
<dbReference type="PANTHER" id="PTHR10177">
    <property type="entry name" value="CYCLINS"/>
    <property type="match status" value="1"/>
</dbReference>
<feature type="domain" description="Cyclin C-terminal" evidence="9">
    <location>
        <begin position="142"/>
        <end position="275"/>
    </location>
</feature>
<organism evidence="10 11">
    <name type="scientific">Crotalaria pallida</name>
    <name type="common">Smooth rattlebox</name>
    <name type="synonym">Crotalaria striata</name>
    <dbReference type="NCBI Taxonomy" id="3830"/>
    <lineage>
        <taxon>Eukaryota</taxon>
        <taxon>Viridiplantae</taxon>
        <taxon>Streptophyta</taxon>
        <taxon>Embryophyta</taxon>
        <taxon>Tracheophyta</taxon>
        <taxon>Spermatophyta</taxon>
        <taxon>Magnoliopsida</taxon>
        <taxon>eudicotyledons</taxon>
        <taxon>Gunneridae</taxon>
        <taxon>Pentapetalae</taxon>
        <taxon>rosids</taxon>
        <taxon>fabids</taxon>
        <taxon>Fabales</taxon>
        <taxon>Fabaceae</taxon>
        <taxon>Papilionoideae</taxon>
        <taxon>50 kb inversion clade</taxon>
        <taxon>genistoids sensu lato</taxon>
        <taxon>core genistoids</taxon>
        <taxon>Crotalarieae</taxon>
        <taxon>Crotalaria</taxon>
    </lineage>
</organism>
<dbReference type="Pfam" id="PF00134">
    <property type="entry name" value="Cyclin_N"/>
    <property type="match status" value="1"/>
</dbReference>
<evidence type="ECO:0000259" key="8">
    <source>
        <dbReference type="SMART" id="SM00385"/>
    </source>
</evidence>
<evidence type="ECO:0000313" key="10">
    <source>
        <dbReference type="EMBL" id="KAK7272923.1"/>
    </source>
</evidence>
<comment type="subunit">
    <text evidence="2">Interacts with the CDC2 protein kinase to form a serine/threonine kinase holoenzyme complex also known as maturation promoting factor (MPF). The cyclin subunit imparts substrate specificity to the complex.</text>
</comment>